<feature type="region of interest" description="Disordered" evidence="2">
    <location>
        <begin position="800"/>
        <end position="826"/>
    </location>
</feature>
<dbReference type="PROSITE" id="PS50238">
    <property type="entry name" value="RHOGAP"/>
    <property type="match status" value="1"/>
</dbReference>
<dbReference type="PANTHER" id="PTHR12635">
    <property type="entry name" value="RHO-GTPASE-ACTIVATING PROTEIN 6 FAMILY MEMBER"/>
    <property type="match status" value="1"/>
</dbReference>
<dbReference type="SMART" id="SM00324">
    <property type="entry name" value="RhoGAP"/>
    <property type="match status" value="1"/>
</dbReference>
<dbReference type="GO" id="GO:0005096">
    <property type="term" value="F:GTPase activator activity"/>
    <property type="evidence" value="ECO:0007669"/>
    <property type="project" value="UniProtKB-KW"/>
</dbReference>
<dbReference type="Pfam" id="PF00620">
    <property type="entry name" value="RhoGAP"/>
    <property type="match status" value="1"/>
</dbReference>
<feature type="compositionally biased region" description="Basic and acidic residues" evidence="2">
    <location>
        <begin position="238"/>
        <end position="258"/>
    </location>
</feature>
<feature type="region of interest" description="Disordered" evidence="2">
    <location>
        <begin position="583"/>
        <end position="641"/>
    </location>
</feature>
<feature type="region of interest" description="Disordered" evidence="2">
    <location>
        <begin position="697"/>
        <end position="742"/>
    </location>
</feature>
<evidence type="ECO:0000313" key="5">
    <source>
        <dbReference type="Proteomes" id="UP000694523"/>
    </source>
</evidence>
<dbReference type="InterPro" id="IPR008936">
    <property type="entry name" value="Rho_GTPase_activation_prot"/>
</dbReference>
<dbReference type="GO" id="GO:0007165">
    <property type="term" value="P:signal transduction"/>
    <property type="evidence" value="ECO:0007669"/>
    <property type="project" value="InterPro"/>
</dbReference>
<dbReference type="InterPro" id="IPR000198">
    <property type="entry name" value="RhoGAP_dom"/>
</dbReference>
<sequence length="854" mass="94417">MSTAQGLLNSVFSCSSPASKALAKRRLRQTRSLDPAIIRHCGTDGPSAVPTLDTGAPVSKPSLRARAPKEPMTPSLSTPSIPLDISPSSNFHFEYDPVKRAKRNTAGDLPTGALFSPRRWLQKKVAPSCSHAFVVWKSEGDFTWSSLSGRSVRLAPVCIQSLSELERARLQEVAYTRLHQDYDLGCQITMPKDGQKRKKSLRRKLDSLAKEKSKDKECIPQAFSIPLSQVIANDRVHRQRQDGYRHDHTAREEHKDSSDLVSSILQFATKRSSNKELSSSNSSLSSTSETANESTSPNTPEVAPKARRRGGMSVDSITDLDDNQSRLLEALQLSLPADTQNKKEKQRDKRLSLNPIYRQVPRVVDSCCQHLEKYGLQTVGIFRVGSSKKRVRHLREEFDRGIDVQLDEEHSVHDVAALLKEFLRDMPDPLLTKELYTAFISTTLLEPDEQHNVTQLLMYLLPACNSDTLHRLLEFLSTVADHAPDQQDKEGQEVTGNKMTSLNLATIFGPNLLHKQKSSDKEYSVQSSARAEESTAVIAVLQRLIAGSQTLFMVPPDLQNEVLMSLLETDPDVVDYLLRRKASQSSDMLQPEEPFALSERRSSSDSNKASSGEVSPYDNNSPVLSERREAGSPGNEPLFKIPEHFSVPGQVANWNRETGLRCCSETISEEHANIWGTWHTTLKPALKDQSYTGKQFSILGGSRSSQEGLDGLHSDSRQHPTTPTAPKPHLPVSRVCGGGGGGGGAGQPRLFINANNQLGRGTAAHPQHLLASRLQRGVHVCDGESPPPYNAHHRLANSLSSPLLATPPKPPPSPNAGGELVPHSPEWQDWQRERWQIWQLLSSENADTLPETLV</sequence>
<keyword evidence="5" id="KW-1185">Reference proteome</keyword>
<name>A0A8C6SG84_9GOBI</name>
<dbReference type="FunFam" id="1.10.555.10:FF:000017">
    <property type="entry name" value="Rho GTPase activating protein 6"/>
    <property type="match status" value="1"/>
</dbReference>
<reference evidence="4" key="1">
    <citation type="submission" date="2025-08" db="UniProtKB">
        <authorList>
            <consortium name="Ensembl"/>
        </authorList>
    </citation>
    <scope>IDENTIFICATION</scope>
</reference>
<feature type="compositionally biased region" description="Low complexity" evidence="2">
    <location>
        <begin position="275"/>
        <end position="296"/>
    </location>
</feature>
<dbReference type="PANTHER" id="PTHR12635:SF7">
    <property type="entry name" value="RHO GTPASE ACTIVATING PROTEIN 6-RELATED"/>
    <property type="match status" value="1"/>
</dbReference>
<feature type="region of interest" description="Disordered" evidence="2">
    <location>
        <begin position="44"/>
        <end position="81"/>
    </location>
</feature>
<dbReference type="GO" id="GO:1902533">
    <property type="term" value="P:positive regulation of intracellular signal transduction"/>
    <property type="evidence" value="ECO:0007669"/>
    <property type="project" value="UniProtKB-ARBA"/>
</dbReference>
<dbReference type="SUPFAM" id="SSF48350">
    <property type="entry name" value="GTPase activation domain, GAP"/>
    <property type="match status" value="1"/>
</dbReference>
<evidence type="ECO:0000256" key="1">
    <source>
        <dbReference type="ARBA" id="ARBA00022468"/>
    </source>
</evidence>
<feature type="compositionally biased region" description="Pro residues" evidence="2">
    <location>
        <begin position="805"/>
        <end position="814"/>
    </location>
</feature>
<evidence type="ECO:0000256" key="2">
    <source>
        <dbReference type="SAM" id="MobiDB-lite"/>
    </source>
</evidence>
<dbReference type="Ensembl" id="ENSNMLT00000005584.1">
    <property type="protein sequence ID" value="ENSNMLP00000004894.1"/>
    <property type="gene ID" value="ENSNMLG00000003504.1"/>
</dbReference>
<keyword evidence="1" id="KW-0343">GTPase activation</keyword>
<dbReference type="Proteomes" id="UP000694523">
    <property type="component" value="Unplaced"/>
</dbReference>
<dbReference type="GO" id="GO:0005856">
    <property type="term" value="C:cytoskeleton"/>
    <property type="evidence" value="ECO:0007669"/>
    <property type="project" value="UniProtKB-ARBA"/>
</dbReference>
<organism evidence="4 5">
    <name type="scientific">Neogobius melanostomus</name>
    <name type="common">round goby</name>
    <dbReference type="NCBI Taxonomy" id="47308"/>
    <lineage>
        <taxon>Eukaryota</taxon>
        <taxon>Metazoa</taxon>
        <taxon>Chordata</taxon>
        <taxon>Craniata</taxon>
        <taxon>Vertebrata</taxon>
        <taxon>Euteleostomi</taxon>
        <taxon>Actinopterygii</taxon>
        <taxon>Neopterygii</taxon>
        <taxon>Teleostei</taxon>
        <taxon>Neoteleostei</taxon>
        <taxon>Acanthomorphata</taxon>
        <taxon>Gobiaria</taxon>
        <taxon>Gobiiformes</taxon>
        <taxon>Gobioidei</taxon>
        <taxon>Gobiidae</taxon>
        <taxon>Benthophilinae</taxon>
        <taxon>Neogobiini</taxon>
        <taxon>Neogobius</taxon>
    </lineage>
</organism>
<feature type="compositionally biased region" description="Polar residues" evidence="2">
    <location>
        <begin position="259"/>
        <end position="271"/>
    </location>
</feature>
<dbReference type="CDD" id="cd04376">
    <property type="entry name" value="RhoGAP_ARHGAP6"/>
    <property type="match status" value="1"/>
</dbReference>
<proteinExistence type="predicted"/>
<dbReference type="AlphaFoldDB" id="A0A8C6SG84"/>
<dbReference type="InterPro" id="IPR041852">
    <property type="entry name" value="ARHGAP6_RhoGAP"/>
</dbReference>
<protein>
    <submittedName>
        <fullName evidence="4">Rho GTPase activating protein 6</fullName>
    </submittedName>
</protein>
<reference evidence="4" key="2">
    <citation type="submission" date="2025-09" db="UniProtKB">
        <authorList>
            <consortium name="Ensembl"/>
        </authorList>
    </citation>
    <scope>IDENTIFICATION</scope>
</reference>
<dbReference type="InterPro" id="IPR037863">
    <property type="entry name" value="RHOGAP6/36"/>
</dbReference>
<evidence type="ECO:0000259" key="3">
    <source>
        <dbReference type="PROSITE" id="PS50238"/>
    </source>
</evidence>
<accession>A0A8C6SG84</accession>
<feature type="domain" description="Rho-GAP" evidence="3">
    <location>
        <begin position="351"/>
        <end position="552"/>
    </location>
</feature>
<dbReference type="Gene3D" id="1.10.555.10">
    <property type="entry name" value="Rho GTPase activation protein"/>
    <property type="match status" value="1"/>
</dbReference>
<evidence type="ECO:0000313" key="4">
    <source>
        <dbReference type="Ensembl" id="ENSNMLP00000004894.1"/>
    </source>
</evidence>
<feature type="region of interest" description="Disordered" evidence="2">
    <location>
        <begin position="238"/>
        <end position="318"/>
    </location>
</feature>